<dbReference type="GO" id="GO:0005829">
    <property type="term" value="C:cytosol"/>
    <property type="evidence" value="ECO:0007669"/>
    <property type="project" value="TreeGrafter"/>
</dbReference>
<feature type="binding site" evidence="4">
    <location>
        <position position="201"/>
    </location>
    <ligand>
        <name>3-amino-2-oxopropyl phosphate</name>
        <dbReference type="ChEBI" id="CHEBI:57279"/>
    </ligand>
</feature>
<gene>
    <name evidence="4" type="primary">pdxJ</name>
    <name evidence="6" type="ORF">SAMN04488094_1102</name>
</gene>
<comment type="function">
    <text evidence="4">Catalyzes the complicated ring closure reaction between the two acyclic compounds 1-deoxy-D-xylulose-5-phosphate (DXP) and 3-amino-2-oxopropyl phosphate (1-amino-acetone-3-phosphate or AAP) to form pyridoxine 5'-phosphate (PNP) and inorganic phosphate.</text>
</comment>
<dbReference type="OrthoDB" id="9806590at2"/>
<evidence type="ECO:0000256" key="5">
    <source>
        <dbReference type="NCBIfam" id="TIGR00559"/>
    </source>
</evidence>
<dbReference type="NCBIfam" id="NF003624">
    <property type="entry name" value="PRK05265.1-2"/>
    <property type="match status" value="1"/>
</dbReference>
<keyword evidence="2 4" id="KW-0808">Transferase</keyword>
<dbReference type="Gene3D" id="3.20.20.70">
    <property type="entry name" value="Aldolase class I"/>
    <property type="match status" value="1"/>
</dbReference>
<name>A0A1I1MFZ3_9RHOB</name>
<feature type="active site" description="Proton acceptor" evidence="4">
    <location>
        <position position="76"/>
    </location>
</feature>
<evidence type="ECO:0000256" key="2">
    <source>
        <dbReference type="ARBA" id="ARBA00022679"/>
    </source>
</evidence>
<evidence type="ECO:0000256" key="4">
    <source>
        <dbReference type="HAMAP-Rule" id="MF_00279"/>
    </source>
</evidence>
<comment type="similarity">
    <text evidence="4">Belongs to the PNP synthase family.</text>
</comment>
<feature type="binding site" evidence="4">
    <location>
        <begin position="222"/>
        <end position="223"/>
    </location>
    <ligand>
        <name>3-amino-2-oxopropyl phosphate</name>
        <dbReference type="ChEBI" id="CHEBI:57279"/>
    </ligand>
</feature>
<comment type="subunit">
    <text evidence="4">Homooctamer; tetramer of dimers.</text>
</comment>
<proteinExistence type="inferred from homology"/>
<evidence type="ECO:0000313" key="6">
    <source>
        <dbReference type="EMBL" id="SFC84085.1"/>
    </source>
</evidence>
<dbReference type="STRING" id="441112.SAMN04488094_1102"/>
<comment type="subcellular location">
    <subcellularLocation>
        <location evidence="4">Cytoplasm</location>
    </subcellularLocation>
</comment>
<feature type="binding site" evidence="4">
    <location>
        <begin position="15"/>
        <end position="16"/>
    </location>
    <ligand>
        <name>1-deoxy-D-xylulose 5-phosphate</name>
        <dbReference type="ChEBI" id="CHEBI:57792"/>
    </ligand>
</feature>
<feature type="binding site" evidence="4">
    <location>
        <position position="56"/>
    </location>
    <ligand>
        <name>1-deoxy-D-xylulose 5-phosphate</name>
        <dbReference type="ChEBI" id="CHEBI:57792"/>
    </ligand>
</feature>
<dbReference type="RefSeq" id="WP_093361590.1">
    <property type="nucleotide sequence ID" value="NZ_FOLG01000010.1"/>
</dbReference>
<keyword evidence="3 4" id="KW-0664">Pyridoxine biosynthesis</keyword>
<dbReference type="Pfam" id="PF03740">
    <property type="entry name" value="PdxJ"/>
    <property type="match status" value="1"/>
</dbReference>
<dbReference type="InterPro" id="IPR036130">
    <property type="entry name" value="Pyridoxine-5'_phos_synth"/>
</dbReference>
<protein>
    <recommendedName>
        <fullName evidence="4 5">Pyridoxine 5'-phosphate synthase</fullName>
        <shortName evidence="4">PNP synthase</shortName>
        <ecNumber evidence="4 5">2.6.99.2</ecNumber>
    </recommendedName>
</protein>
<dbReference type="UniPathway" id="UPA00244">
    <property type="reaction ID" value="UER00313"/>
</dbReference>
<feature type="active site" description="Proton donor" evidence="4">
    <location>
        <position position="200"/>
    </location>
</feature>
<organism evidence="6 7">
    <name type="scientific">Tropicimonas isoalkanivorans</name>
    <dbReference type="NCBI Taxonomy" id="441112"/>
    <lineage>
        <taxon>Bacteria</taxon>
        <taxon>Pseudomonadati</taxon>
        <taxon>Pseudomonadota</taxon>
        <taxon>Alphaproteobacteria</taxon>
        <taxon>Rhodobacterales</taxon>
        <taxon>Roseobacteraceae</taxon>
        <taxon>Tropicimonas</taxon>
    </lineage>
</organism>
<dbReference type="NCBIfam" id="TIGR00559">
    <property type="entry name" value="pdxJ"/>
    <property type="match status" value="1"/>
</dbReference>
<dbReference type="CDD" id="cd00003">
    <property type="entry name" value="PNPsynthase"/>
    <property type="match status" value="1"/>
</dbReference>
<dbReference type="HAMAP" id="MF_00279">
    <property type="entry name" value="PdxJ"/>
    <property type="match status" value="1"/>
</dbReference>
<dbReference type="GO" id="GO:0008615">
    <property type="term" value="P:pyridoxine biosynthetic process"/>
    <property type="evidence" value="ECO:0007669"/>
    <property type="project" value="UniProtKB-UniRule"/>
</dbReference>
<feature type="binding site" evidence="4">
    <location>
        <position position="13"/>
    </location>
    <ligand>
        <name>3-amino-2-oxopropyl phosphate</name>
        <dbReference type="ChEBI" id="CHEBI:57279"/>
    </ligand>
</feature>
<feature type="binding site" evidence="4">
    <location>
        <position position="51"/>
    </location>
    <ligand>
        <name>1-deoxy-D-xylulose 5-phosphate</name>
        <dbReference type="ChEBI" id="CHEBI:57792"/>
    </ligand>
</feature>
<comment type="catalytic activity">
    <reaction evidence="4">
        <text>3-amino-2-oxopropyl phosphate + 1-deoxy-D-xylulose 5-phosphate = pyridoxine 5'-phosphate + phosphate + 2 H2O + H(+)</text>
        <dbReference type="Rhea" id="RHEA:15265"/>
        <dbReference type="ChEBI" id="CHEBI:15377"/>
        <dbReference type="ChEBI" id="CHEBI:15378"/>
        <dbReference type="ChEBI" id="CHEBI:43474"/>
        <dbReference type="ChEBI" id="CHEBI:57279"/>
        <dbReference type="ChEBI" id="CHEBI:57792"/>
        <dbReference type="ChEBI" id="CHEBI:58589"/>
        <dbReference type="EC" id="2.6.99.2"/>
    </reaction>
</comment>
<reference evidence="6 7" key="1">
    <citation type="submission" date="2016-10" db="EMBL/GenBank/DDBJ databases">
        <authorList>
            <person name="de Groot N.N."/>
        </authorList>
    </citation>
    <scope>NUCLEOTIDE SEQUENCE [LARGE SCALE GENOMIC DNA]</scope>
    <source>
        <strain evidence="6 7">DSM 19548</strain>
    </source>
</reference>
<feature type="binding site" evidence="4">
    <location>
        <position position="24"/>
    </location>
    <ligand>
        <name>3-amino-2-oxopropyl phosphate</name>
        <dbReference type="ChEBI" id="CHEBI:57279"/>
    </ligand>
</feature>
<feature type="active site" description="Proton acceptor" evidence="4">
    <location>
        <position position="49"/>
    </location>
</feature>
<dbReference type="PANTHER" id="PTHR30456">
    <property type="entry name" value="PYRIDOXINE 5'-PHOSPHATE SYNTHASE"/>
    <property type="match status" value="1"/>
</dbReference>
<dbReference type="Proteomes" id="UP000198728">
    <property type="component" value="Unassembled WGS sequence"/>
</dbReference>
<keyword evidence="7" id="KW-1185">Reference proteome</keyword>
<dbReference type="EMBL" id="FOLG01000010">
    <property type="protein sequence ID" value="SFC84085.1"/>
    <property type="molecule type" value="Genomic_DNA"/>
</dbReference>
<keyword evidence="1 4" id="KW-0963">Cytoplasm</keyword>
<feature type="site" description="Transition state stabilizer" evidence="4">
    <location>
        <position position="157"/>
    </location>
</feature>
<dbReference type="InterPro" id="IPR004569">
    <property type="entry name" value="PyrdxlP_synth_PdxJ"/>
</dbReference>
<feature type="binding site" evidence="4">
    <location>
        <position position="106"/>
    </location>
    <ligand>
        <name>1-deoxy-D-xylulose 5-phosphate</name>
        <dbReference type="ChEBI" id="CHEBI:57792"/>
    </ligand>
</feature>
<evidence type="ECO:0000313" key="7">
    <source>
        <dbReference type="Proteomes" id="UP000198728"/>
    </source>
</evidence>
<dbReference type="NCBIfam" id="NF003627">
    <property type="entry name" value="PRK05265.1-5"/>
    <property type="match status" value="1"/>
</dbReference>
<dbReference type="GO" id="GO:0033856">
    <property type="term" value="F:pyridoxine 5'-phosphate synthase activity"/>
    <property type="evidence" value="ECO:0007669"/>
    <property type="project" value="UniProtKB-UniRule"/>
</dbReference>
<evidence type="ECO:0000256" key="3">
    <source>
        <dbReference type="ARBA" id="ARBA00023096"/>
    </source>
</evidence>
<sequence length="255" mass="27353">MTDFAGRLRLGVNIDHVATLRNARGGAVPDPLRAARLAEAAGADGITAHLREDRRHIRDADIEALARELTLPLNMEMAATEEMQAIALRHRPHAICVVPERREERTTEGGLEVAGDEARLARFIAPLREAGSRVSLFIAADPAQIEAAARIGAAVVELHTGAYCDAHAEGRFDARDAELARLRDAAALAHSLGLEVHAGHGLAFDTVTPIAAFPEVVELNIGHFLIGEAVFVGLEASIREMRRLMDAARTAEAPA</sequence>
<evidence type="ECO:0000256" key="1">
    <source>
        <dbReference type="ARBA" id="ARBA00022490"/>
    </source>
</evidence>
<dbReference type="EC" id="2.6.99.2" evidence="4 5"/>
<dbReference type="PANTHER" id="PTHR30456:SF0">
    <property type="entry name" value="PYRIDOXINE 5'-PHOSPHATE SYNTHASE"/>
    <property type="match status" value="1"/>
</dbReference>
<dbReference type="NCBIfam" id="NF003625">
    <property type="entry name" value="PRK05265.1-3"/>
    <property type="match status" value="1"/>
</dbReference>
<accession>A0A1I1MFZ3</accession>
<dbReference type="InterPro" id="IPR013785">
    <property type="entry name" value="Aldolase_TIM"/>
</dbReference>
<dbReference type="SUPFAM" id="SSF63892">
    <property type="entry name" value="Pyridoxine 5'-phosphate synthase"/>
    <property type="match status" value="1"/>
</dbReference>
<comment type="pathway">
    <text evidence="4">Cofactor biosynthesis; pyridoxine 5'-phosphate biosynthesis; pyridoxine 5'-phosphate from D-erythrose 4-phosphate: step 5/5.</text>
</comment>
<dbReference type="AlphaFoldDB" id="A0A1I1MFZ3"/>